<feature type="transmembrane region" description="Helical" evidence="10">
    <location>
        <begin position="185"/>
        <end position="206"/>
    </location>
</feature>
<evidence type="ECO:0000256" key="10">
    <source>
        <dbReference type="RuleBase" id="RU366002"/>
    </source>
</evidence>
<keyword evidence="13" id="KW-1185">Reference proteome</keyword>
<comment type="similarity">
    <text evidence="10">Belongs to the monovalent cation:proton antiporter 1 (CPA1) transporter (TC 2.A.36) family.</text>
</comment>
<name>A0A023X4H0_RUBRA</name>
<feature type="transmembrane region" description="Helical" evidence="10">
    <location>
        <begin position="384"/>
        <end position="404"/>
    </location>
</feature>
<feature type="transmembrane region" description="Helical" evidence="10">
    <location>
        <begin position="350"/>
        <end position="372"/>
    </location>
</feature>
<keyword evidence="2 10" id="KW-0813">Transport</keyword>
<dbReference type="GO" id="GO:0098719">
    <property type="term" value="P:sodium ion import across plasma membrane"/>
    <property type="evidence" value="ECO:0007669"/>
    <property type="project" value="TreeGrafter"/>
</dbReference>
<dbReference type="EMBL" id="CP007514">
    <property type="protein sequence ID" value="AHY46954.1"/>
    <property type="molecule type" value="Genomic_DNA"/>
</dbReference>
<evidence type="ECO:0000256" key="3">
    <source>
        <dbReference type="ARBA" id="ARBA00022475"/>
    </source>
</evidence>
<evidence type="ECO:0000256" key="2">
    <source>
        <dbReference type="ARBA" id="ARBA00022448"/>
    </source>
</evidence>
<gene>
    <name evidence="12" type="ORF">RradSPS_1671</name>
</gene>
<dbReference type="Proteomes" id="UP000025229">
    <property type="component" value="Chromosome"/>
</dbReference>
<dbReference type="HOGENOM" id="CLU_005912_8_2_11"/>
<dbReference type="InterPro" id="IPR018422">
    <property type="entry name" value="Cation/H_exchanger_CPA1"/>
</dbReference>
<keyword evidence="6 10" id="KW-0915">Sodium</keyword>
<dbReference type="Gene3D" id="6.10.140.1330">
    <property type="match status" value="1"/>
</dbReference>
<dbReference type="GO" id="GO:0005886">
    <property type="term" value="C:plasma membrane"/>
    <property type="evidence" value="ECO:0007669"/>
    <property type="project" value="UniProtKB-SubCell"/>
</dbReference>
<keyword evidence="4 10" id="KW-0812">Transmembrane</keyword>
<evidence type="ECO:0000313" key="12">
    <source>
        <dbReference type="EMBL" id="AHY46954.1"/>
    </source>
</evidence>
<feature type="transmembrane region" description="Helical" evidence="10">
    <location>
        <begin position="7"/>
        <end position="27"/>
    </location>
</feature>
<evidence type="ECO:0000256" key="6">
    <source>
        <dbReference type="ARBA" id="ARBA00023053"/>
    </source>
</evidence>
<dbReference type="GO" id="GO:0051453">
    <property type="term" value="P:regulation of intracellular pH"/>
    <property type="evidence" value="ECO:0007669"/>
    <property type="project" value="TreeGrafter"/>
</dbReference>
<dbReference type="PANTHER" id="PTHR10110:SF86">
    <property type="entry name" value="SODIUM_HYDROGEN EXCHANGER 7"/>
    <property type="match status" value="1"/>
</dbReference>
<dbReference type="PANTHER" id="PTHR10110">
    <property type="entry name" value="SODIUM/HYDROGEN EXCHANGER"/>
    <property type="match status" value="1"/>
</dbReference>
<dbReference type="NCBIfam" id="TIGR00831">
    <property type="entry name" value="a_cpa1"/>
    <property type="match status" value="1"/>
</dbReference>
<reference evidence="12 13" key="1">
    <citation type="submission" date="2014-03" db="EMBL/GenBank/DDBJ databases">
        <title>Complete genome sequence of the Radio-Resistant Rubrobacter radiotolerans RSPS-4.</title>
        <authorList>
            <person name="Egas C.C."/>
            <person name="Barroso C.C."/>
            <person name="Froufe H.J.C."/>
            <person name="Pacheco J.J."/>
            <person name="Albuquerque L.L."/>
            <person name="da Costa M.M.S."/>
        </authorList>
    </citation>
    <scope>NUCLEOTIDE SEQUENCE [LARGE SCALE GENOMIC DNA]</scope>
    <source>
        <strain evidence="12 13">RSPS-4</strain>
    </source>
</reference>
<evidence type="ECO:0000256" key="4">
    <source>
        <dbReference type="ARBA" id="ARBA00022692"/>
    </source>
</evidence>
<feature type="transmembrane region" description="Helical" evidence="10">
    <location>
        <begin position="269"/>
        <end position="289"/>
    </location>
</feature>
<feature type="transmembrane region" description="Helical" evidence="10">
    <location>
        <begin position="86"/>
        <end position="109"/>
    </location>
</feature>
<dbReference type="AlphaFoldDB" id="A0A023X4H0"/>
<evidence type="ECO:0000259" key="11">
    <source>
        <dbReference type="Pfam" id="PF00999"/>
    </source>
</evidence>
<feature type="transmembrane region" description="Helical" evidence="10">
    <location>
        <begin position="33"/>
        <end position="66"/>
    </location>
</feature>
<keyword evidence="8 10" id="KW-0472">Membrane</keyword>
<feature type="domain" description="Cation/H+ exchanger transmembrane" evidence="11">
    <location>
        <begin position="16"/>
        <end position="409"/>
    </location>
</feature>
<comment type="function">
    <text evidence="10">Na(+)/H(+) antiporter that extrudes sodium in exchange for external protons.</text>
</comment>
<dbReference type="PATRIC" id="fig|42256.3.peg.1691"/>
<evidence type="ECO:0000256" key="7">
    <source>
        <dbReference type="ARBA" id="ARBA00023065"/>
    </source>
</evidence>
<dbReference type="STRING" id="42256.RradSPS_1671"/>
<feature type="transmembrane region" description="Helical" evidence="10">
    <location>
        <begin position="160"/>
        <end position="178"/>
    </location>
</feature>
<protein>
    <submittedName>
        <fullName evidence="12">Na+/H+ antiporter</fullName>
    </submittedName>
</protein>
<dbReference type="GO" id="GO:0015386">
    <property type="term" value="F:potassium:proton antiporter activity"/>
    <property type="evidence" value="ECO:0007669"/>
    <property type="project" value="TreeGrafter"/>
</dbReference>
<proteinExistence type="inferred from homology"/>
<dbReference type="KEGG" id="rrd:RradSPS_1671"/>
<organism evidence="12 13">
    <name type="scientific">Rubrobacter radiotolerans</name>
    <name type="common">Arthrobacter radiotolerans</name>
    <dbReference type="NCBI Taxonomy" id="42256"/>
    <lineage>
        <taxon>Bacteria</taxon>
        <taxon>Bacillati</taxon>
        <taxon>Actinomycetota</taxon>
        <taxon>Rubrobacteria</taxon>
        <taxon>Rubrobacterales</taxon>
        <taxon>Rubrobacteraceae</taxon>
        <taxon>Rubrobacter</taxon>
    </lineage>
</organism>
<evidence type="ECO:0000256" key="8">
    <source>
        <dbReference type="ARBA" id="ARBA00023136"/>
    </source>
</evidence>
<evidence type="ECO:0000313" key="13">
    <source>
        <dbReference type="Proteomes" id="UP000025229"/>
    </source>
</evidence>
<keyword evidence="7 10" id="KW-0406">Ion transport</keyword>
<accession>A0A023X4H0</accession>
<feature type="transmembrane region" description="Helical" evidence="10">
    <location>
        <begin position="226"/>
        <end position="248"/>
    </location>
</feature>
<dbReference type="GO" id="GO:0015385">
    <property type="term" value="F:sodium:proton antiporter activity"/>
    <property type="evidence" value="ECO:0007669"/>
    <property type="project" value="InterPro"/>
</dbReference>
<evidence type="ECO:0000256" key="5">
    <source>
        <dbReference type="ARBA" id="ARBA00022989"/>
    </source>
</evidence>
<dbReference type="OrthoDB" id="57886at2"/>
<comment type="caution">
    <text evidence="10">Lacks conserved residue(s) required for the propagation of feature annotation.</text>
</comment>
<evidence type="ECO:0000256" key="1">
    <source>
        <dbReference type="ARBA" id="ARBA00004651"/>
    </source>
</evidence>
<dbReference type="InterPro" id="IPR006153">
    <property type="entry name" value="Cation/H_exchanger_TM"/>
</dbReference>
<keyword evidence="9 10" id="KW-0739">Sodium transport</keyword>
<dbReference type="eggNOG" id="COG0025">
    <property type="taxonomic scope" value="Bacteria"/>
</dbReference>
<feature type="transmembrane region" description="Helical" evidence="10">
    <location>
        <begin position="301"/>
        <end position="329"/>
    </location>
</feature>
<keyword evidence="3 10" id="KW-1003">Cell membrane</keyword>
<keyword evidence="5 10" id="KW-1133">Transmembrane helix</keyword>
<dbReference type="Pfam" id="PF00999">
    <property type="entry name" value="Na_H_Exchanger"/>
    <property type="match status" value="1"/>
</dbReference>
<keyword evidence="10" id="KW-0050">Antiport</keyword>
<sequence>MGAVSQIESLIFLVAAAALLAPLAGWLRVPYPVFLVVGGAAIGFVPGLPTVEIAAEVIFVAFLPPLLNASANSFSPLGLRQHLRPISFLAIGLVLVTATAVAVFSHYVVGLPWAVGFVLGGILAPTDPVAAEAVFRRLGVPTRVETIVGGESLVNDGSGLALYQVALAAVVTGVFTVWGAAASFVLVGGGGLLLGVAIAWLISPLWKKLSDPTVTITLSVLIPYGVYILADSGFGVSGILAVVAYGLYQAWKSPIMYSNASTRLQAMSFWGTLIFVLEALLFILLGQQLPSILSGLDRYNVVQVALLALLVYGVLLATRFGWLFAVPYIQPLLDRFFKTRYLRAPWKERVVMGWSGMRGAVSLAAALAIPLTVQGGAEFPERNLVLALAFGAILLTLVVQGLTLGPLVAAMRFEDEDETEGRLAELKARHRSTLAALRELERRGEESGVPEPSRVRMRREYEERLKRYESGLRAGGLTRDYSEESRAWRSLRQSLLDAERAEIVAARDRGEVSPEVMRRIQRDLDLEESRIGG</sequence>
<evidence type="ECO:0000256" key="9">
    <source>
        <dbReference type="ARBA" id="ARBA00023201"/>
    </source>
</evidence>
<dbReference type="InterPro" id="IPR004705">
    <property type="entry name" value="Cation/H_exchanger_CPA1_bac"/>
</dbReference>
<comment type="subcellular location">
    <subcellularLocation>
        <location evidence="1 10">Cell membrane</location>
        <topology evidence="1 10">Multi-pass membrane protein</topology>
    </subcellularLocation>
</comment>